<dbReference type="InterPro" id="IPR015500">
    <property type="entry name" value="Peptidase_S8_subtilisin-rel"/>
</dbReference>
<feature type="domain" description="Peptidase S8/S53" evidence="8">
    <location>
        <begin position="242"/>
        <end position="527"/>
    </location>
</feature>
<feature type="active site" description="Charge relay system" evidence="5">
    <location>
        <position position="508"/>
    </location>
</feature>
<sequence>MRSSSILILLLQLALYYKLSSAADFAPKSKLGTWGLQFTLIFCAVKPGFRQREDLFKDLDREFLEGAGPLKKVRLLPPRSKALYTVRSEELGTWGYEIALPIQFWQSGKKQKDLASSGSLIGEIAKVLKEMPAFFAGASGPKLREGADKYPFSYCGIREPYENLEALENRWYYKQPKRIGAGRPSWWKTPLEEDAPGTGISVTRNAIFHFPPLSWPWPLHKKIQERISSQVASSYYHNKKPGEGVVVYVLDTGLDAKHPDFVDAKMTDWISTSNFPLDKWTDNEFGSLSLFHGTSIAGAIVGKRVGIAQAAEVIAVPCTRGDGQELYSGDFDCLLKTYDHILKHNKNRPCIINYSKGNPDGNQVRRDLELNNPLHQKLLPFTDKMIEDIMAEFNKLKNVVFVAAAGNRQRELRETIGKSGKKHKMVVLDYDIKSPPQSLAVDKKFERLLIVGLADENFHNVERYDKNIDMVWAATTLQLGLKFPDPRIPGYLIKGYHYYNELRNGGTSIATAVTSGILANLISQNLDPNSETRVAQSIAKLKQLAYDRIPKDSKGKPLDSEVVPVVWNGISVHQWPKADREEVEKIAVNEGIIIASPEAVTSVHIHTDPKGRKPVPDRTPAPTPTPTPHIHTKHIPSEERKPVPPKTTTPPDIAEPTPVFTDRLPLLRSKTEDGNERSGPL</sequence>
<dbReference type="GO" id="GO:0004252">
    <property type="term" value="F:serine-type endopeptidase activity"/>
    <property type="evidence" value="ECO:0007669"/>
    <property type="project" value="UniProtKB-UniRule"/>
</dbReference>
<keyword evidence="2 5" id="KW-0645">Protease</keyword>
<dbReference type="PANTHER" id="PTHR43806">
    <property type="entry name" value="PEPTIDASE S8"/>
    <property type="match status" value="1"/>
</dbReference>
<dbReference type="InterPro" id="IPR000209">
    <property type="entry name" value="Peptidase_S8/S53_dom"/>
</dbReference>
<evidence type="ECO:0000313" key="9">
    <source>
        <dbReference type="EMBL" id="KAK6505515.1"/>
    </source>
</evidence>
<name>A0AAV9WBE0_9PEZI</name>
<dbReference type="Proteomes" id="UP001370758">
    <property type="component" value="Unassembled WGS sequence"/>
</dbReference>
<dbReference type="Pfam" id="PF00082">
    <property type="entry name" value="Peptidase_S8"/>
    <property type="match status" value="1"/>
</dbReference>
<gene>
    <name evidence="9" type="ORF">TWF481_007410</name>
</gene>
<keyword evidence="4 5" id="KW-0720">Serine protease</keyword>
<evidence type="ECO:0000313" key="10">
    <source>
        <dbReference type="Proteomes" id="UP001370758"/>
    </source>
</evidence>
<dbReference type="GO" id="GO:0006508">
    <property type="term" value="P:proteolysis"/>
    <property type="evidence" value="ECO:0007669"/>
    <property type="project" value="UniProtKB-KW"/>
</dbReference>
<dbReference type="Gene3D" id="3.40.50.200">
    <property type="entry name" value="Peptidase S8/S53 domain"/>
    <property type="match status" value="1"/>
</dbReference>
<keyword evidence="10" id="KW-1185">Reference proteome</keyword>
<dbReference type="PRINTS" id="PR00723">
    <property type="entry name" value="SUBTILISIN"/>
</dbReference>
<feature type="region of interest" description="Disordered" evidence="6">
    <location>
        <begin position="602"/>
        <end position="681"/>
    </location>
</feature>
<dbReference type="InterPro" id="IPR036852">
    <property type="entry name" value="Peptidase_S8/S53_dom_sf"/>
</dbReference>
<evidence type="ECO:0000256" key="4">
    <source>
        <dbReference type="ARBA" id="ARBA00022825"/>
    </source>
</evidence>
<evidence type="ECO:0000256" key="3">
    <source>
        <dbReference type="ARBA" id="ARBA00022801"/>
    </source>
</evidence>
<dbReference type="InterPro" id="IPR050131">
    <property type="entry name" value="Peptidase_S8_subtilisin-like"/>
</dbReference>
<proteinExistence type="inferred from homology"/>
<feature type="signal peptide" evidence="7">
    <location>
        <begin position="1"/>
        <end position="22"/>
    </location>
</feature>
<accession>A0AAV9WBE0</accession>
<dbReference type="PROSITE" id="PS51892">
    <property type="entry name" value="SUBTILASE"/>
    <property type="match status" value="1"/>
</dbReference>
<dbReference type="PROSITE" id="PS00136">
    <property type="entry name" value="SUBTILASE_ASP"/>
    <property type="match status" value="1"/>
</dbReference>
<protein>
    <recommendedName>
        <fullName evidence="8">Peptidase S8/S53 domain-containing protein</fullName>
    </recommendedName>
</protein>
<feature type="compositionally biased region" description="Basic and acidic residues" evidence="6">
    <location>
        <begin position="605"/>
        <end position="616"/>
    </location>
</feature>
<dbReference type="AlphaFoldDB" id="A0AAV9WBE0"/>
<comment type="caution">
    <text evidence="9">The sequence shown here is derived from an EMBL/GenBank/DDBJ whole genome shotgun (WGS) entry which is preliminary data.</text>
</comment>
<evidence type="ECO:0000259" key="8">
    <source>
        <dbReference type="Pfam" id="PF00082"/>
    </source>
</evidence>
<dbReference type="PROSITE" id="PS00137">
    <property type="entry name" value="SUBTILASE_HIS"/>
    <property type="match status" value="1"/>
</dbReference>
<organism evidence="9 10">
    <name type="scientific">Arthrobotrys musiformis</name>
    <dbReference type="NCBI Taxonomy" id="47236"/>
    <lineage>
        <taxon>Eukaryota</taxon>
        <taxon>Fungi</taxon>
        <taxon>Dikarya</taxon>
        <taxon>Ascomycota</taxon>
        <taxon>Pezizomycotina</taxon>
        <taxon>Orbiliomycetes</taxon>
        <taxon>Orbiliales</taxon>
        <taxon>Orbiliaceae</taxon>
        <taxon>Arthrobotrys</taxon>
    </lineage>
</organism>
<feature type="compositionally biased region" description="Pro residues" evidence="6">
    <location>
        <begin position="617"/>
        <end position="627"/>
    </location>
</feature>
<evidence type="ECO:0000256" key="5">
    <source>
        <dbReference type="PROSITE-ProRule" id="PRU01240"/>
    </source>
</evidence>
<feature type="active site" description="Charge relay system" evidence="5">
    <location>
        <position position="292"/>
    </location>
</feature>
<dbReference type="PANTHER" id="PTHR43806:SF11">
    <property type="entry name" value="CEREVISIN-RELATED"/>
    <property type="match status" value="1"/>
</dbReference>
<feature type="active site" description="Charge relay system" evidence="5">
    <location>
        <position position="251"/>
    </location>
</feature>
<feature type="compositionally biased region" description="Basic and acidic residues" evidence="6">
    <location>
        <begin position="669"/>
        <end position="681"/>
    </location>
</feature>
<reference evidence="9 10" key="1">
    <citation type="submission" date="2023-08" db="EMBL/GenBank/DDBJ databases">
        <authorList>
            <person name="Palmer J.M."/>
        </authorList>
    </citation>
    <scope>NUCLEOTIDE SEQUENCE [LARGE SCALE GENOMIC DNA]</scope>
    <source>
        <strain evidence="9 10">TWF481</strain>
    </source>
</reference>
<evidence type="ECO:0000256" key="1">
    <source>
        <dbReference type="ARBA" id="ARBA00011073"/>
    </source>
</evidence>
<comment type="similarity">
    <text evidence="1 5">Belongs to the peptidase S8 family.</text>
</comment>
<evidence type="ECO:0000256" key="6">
    <source>
        <dbReference type="SAM" id="MobiDB-lite"/>
    </source>
</evidence>
<keyword evidence="3 5" id="KW-0378">Hydrolase</keyword>
<feature type="chain" id="PRO_5043698742" description="Peptidase S8/S53 domain-containing protein" evidence="7">
    <location>
        <begin position="23"/>
        <end position="681"/>
    </location>
</feature>
<dbReference type="EMBL" id="JAVHJL010000004">
    <property type="protein sequence ID" value="KAK6505515.1"/>
    <property type="molecule type" value="Genomic_DNA"/>
</dbReference>
<dbReference type="InterPro" id="IPR022398">
    <property type="entry name" value="Peptidase_S8_His-AS"/>
</dbReference>
<dbReference type="SUPFAM" id="SSF52743">
    <property type="entry name" value="Subtilisin-like"/>
    <property type="match status" value="1"/>
</dbReference>
<evidence type="ECO:0000256" key="2">
    <source>
        <dbReference type="ARBA" id="ARBA00022670"/>
    </source>
</evidence>
<keyword evidence="7" id="KW-0732">Signal</keyword>
<dbReference type="InterPro" id="IPR023827">
    <property type="entry name" value="Peptidase_S8_Asp-AS"/>
</dbReference>
<evidence type="ECO:0000256" key="7">
    <source>
        <dbReference type="SAM" id="SignalP"/>
    </source>
</evidence>